<dbReference type="InterPro" id="IPR042099">
    <property type="entry name" value="ANL_N_sf"/>
</dbReference>
<keyword evidence="4" id="KW-1185">Reference proteome</keyword>
<gene>
    <name evidence="3" type="ORF">HCBG_07326</name>
</gene>
<protein>
    <submittedName>
        <fullName evidence="3">Acyl-CoA synthetase</fullName>
    </submittedName>
</protein>
<evidence type="ECO:0000313" key="3">
    <source>
        <dbReference type="EMBL" id="EEH04685.1"/>
    </source>
</evidence>
<dbReference type="PANTHER" id="PTHR43201:SF8">
    <property type="entry name" value="ACYL-COA SYNTHETASE FAMILY MEMBER 3"/>
    <property type="match status" value="1"/>
</dbReference>
<dbReference type="AlphaFoldDB" id="C0NVZ6"/>
<reference evidence="3" key="1">
    <citation type="submission" date="2009-02" db="EMBL/GenBank/DDBJ databases">
        <title>The Genome Sequence of Ajellomyces capsulatus strain G186AR.</title>
        <authorList>
            <consortium name="The Broad Institute Genome Sequencing Platform"/>
            <person name="Champion M."/>
            <person name="Cuomo C."/>
            <person name="Ma L.-J."/>
            <person name="Henn M.R."/>
            <person name="Sil A."/>
            <person name="Goldman B."/>
            <person name="Young S.K."/>
            <person name="Kodira C.D."/>
            <person name="Zeng Q."/>
            <person name="Koehrsen M."/>
            <person name="Alvarado L."/>
            <person name="Berlin A."/>
            <person name="Borenstein D."/>
            <person name="Chen Z."/>
            <person name="Engels R."/>
            <person name="Freedman E."/>
            <person name="Gellesch M."/>
            <person name="Goldberg J."/>
            <person name="Griggs A."/>
            <person name="Gujja S."/>
            <person name="Heiman D."/>
            <person name="Hepburn T."/>
            <person name="Howarth C."/>
            <person name="Jen D."/>
            <person name="Larson L."/>
            <person name="Lewis B."/>
            <person name="Mehta T."/>
            <person name="Park D."/>
            <person name="Pearson M."/>
            <person name="Roberts A."/>
            <person name="Saif S."/>
            <person name="Shea T."/>
            <person name="Shenoy N."/>
            <person name="Sisk P."/>
            <person name="Stolte C."/>
            <person name="Sykes S."/>
            <person name="Walk T."/>
            <person name="White J."/>
            <person name="Yandava C."/>
            <person name="Klein B."/>
            <person name="McEwen J.G."/>
            <person name="Puccia R."/>
            <person name="Goldman G.H."/>
            <person name="Felipe M.S."/>
            <person name="Nino-Vega G."/>
            <person name="San-Blas G."/>
            <person name="Taylor J."/>
            <person name="Mendoza L."/>
            <person name="Galagan J."/>
            <person name="Nusbaum C."/>
            <person name="Birren B."/>
        </authorList>
    </citation>
    <scope>NUCLEOTIDE SEQUENCE</scope>
    <source>
        <strain evidence="3">G186AR</strain>
    </source>
</reference>
<evidence type="ECO:0000313" key="4">
    <source>
        <dbReference type="Proteomes" id="UP000001631"/>
    </source>
</evidence>
<accession>C0NVZ6</accession>
<feature type="signal peptide" evidence="2">
    <location>
        <begin position="1"/>
        <end position="18"/>
    </location>
</feature>
<dbReference type="EMBL" id="GG663373">
    <property type="protein sequence ID" value="EEH04685.1"/>
    <property type="molecule type" value="Genomic_DNA"/>
</dbReference>
<dbReference type="InParanoid" id="C0NVZ6"/>
<dbReference type="GeneID" id="69040342"/>
<keyword evidence="2" id="KW-0732">Signal</keyword>
<dbReference type="Proteomes" id="UP000001631">
    <property type="component" value="Unassembled WGS sequence"/>
</dbReference>
<sequence length="543" mass="60071">MMSFELFFTVCQSYWVLARLMMGHSASARLSSLPASRLHPYCLPQDVGISISSNKKCGACIKWEQEIITIRKRTCAGRLCIEDHKMRFERTDFFTPHTGDNILPLSPFFSRFFAIRDVSLSIEKTYFEFLSGMLAGQNVLWSSLSLEIMKVLWAAILFPIEEAVFFTTRSRCVALLSSSSEKTLAQQLSAHIKKFTGKEICCVDIAGHFLGAVMMRAYLHDTSGAVADHFGVTENDVIVHVLPVHHATGIGIDFLSYIYSGACVEFRSGASIWIAGMEPHETDQYLVGTRQFRALLCATSALPTSVQEFWTKILDGKTILSRYGATEIGPVFTSSIDSDSVPPGSVGPVLTITLSEGHQGEVLIKGPYMFSKCLFDEVATAKAHDADGLIKLVILPAVKGGNYFIPGHASIDITKTGGYKISALDIEREILDLPYVSQVMICRPRVAAVVGLKIEQTTYKCPGNGWVGKYFTLDDLRADRRRKLADYKIPTLLRVVVHGILKTGIGKVVKGVLGPQFFPVDYKQHPDAQIWSPVKQSVPDPRL</sequence>
<dbReference type="SUPFAM" id="SSF56801">
    <property type="entry name" value="Acetyl-CoA synthetase-like"/>
    <property type="match status" value="1"/>
</dbReference>
<dbReference type="VEuPathDB" id="FungiDB:I7I50_09724"/>
<dbReference type="Gene3D" id="3.30.300.30">
    <property type="match status" value="1"/>
</dbReference>
<organism evidence="3 4">
    <name type="scientific">Ajellomyces capsulatus (strain G186AR / H82 / ATCC MYA-2454 / RMSCC 2432)</name>
    <name type="common">Darling's disease fungus</name>
    <name type="synonym">Histoplasma capsulatum</name>
    <dbReference type="NCBI Taxonomy" id="447093"/>
    <lineage>
        <taxon>Eukaryota</taxon>
        <taxon>Fungi</taxon>
        <taxon>Dikarya</taxon>
        <taxon>Ascomycota</taxon>
        <taxon>Pezizomycotina</taxon>
        <taxon>Eurotiomycetes</taxon>
        <taxon>Eurotiomycetidae</taxon>
        <taxon>Onygenales</taxon>
        <taxon>Ajellomycetaceae</taxon>
        <taxon>Histoplasma</taxon>
    </lineage>
</organism>
<evidence type="ECO:0000256" key="2">
    <source>
        <dbReference type="SAM" id="SignalP"/>
    </source>
</evidence>
<comment type="similarity">
    <text evidence="1">Belongs to the ATP-dependent AMP-binding enzyme family.</text>
</comment>
<proteinExistence type="inferred from homology"/>
<feature type="chain" id="PRO_5002899812" evidence="2">
    <location>
        <begin position="19"/>
        <end position="543"/>
    </location>
</feature>
<dbReference type="Gene3D" id="3.40.50.12780">
    <property type="entry name" value="N-terminal domain of ligase-like"/>
    <property type="match status" value="1"/>
</dbReference>
<dbReference type="GO" id="GO:0006631">
    <property type="term" value="P:fatty acid metabolic process"/>
    <property type="evidence" value="ECO:0007669"/>
    <property type="project" value="TreeGrafter"/>
</dbReference>
<dbReference type="GO" id="GO:0031956">
    <property type="term" value="F:medium-chain fatty acid-CoA ligase activity"/>
    <property type="evidence" value="ECO:0007669"/>
    <property type="project" value="TreeGrafter"/>
</dbReference>
<dbReference type="RefSeq" id="XP_045285166.1">
    <property type="nucleotide sequence ID" value="XM_045434375.1"/>
</dbReference>
<dbReference type="STRING" id="447093.C0NVZ6"/>
<name>C0NVZ6_AJECG</name>
<dbReference type="HOGENOM" id="CLU_000022_59_11_1"/>
<dbReference type="PANTHER" id="PTHR43201">
    <property type="entry name" value="ACYL-COA SYNTHETASE"/>
    <property type="match status" value="1"/>
</dbReference>
<dbReference type="InterPro" id="IPR045851">
    <property type="entry name" value="AMP-bd_C_sf"/>
</dbReference>
<evidence type="ECO:0000256" key="1">
    <source>
        <dbReference type="ARBA" id="ARBA00006432"/>
    </source>
</evidence>